<dbReference type="Proteomes" id="UP001254848">
    <property type="component" value="Unassembled WGS sequence"/>
</dbReference>
<comment type="caution">
    <text evidence="2">The sequence shown here is derived from an EMBL/GenBank/DDBJ whole genome shotgun (WGS) entry which is preliminary data.</text>
</comment>
<proteinExistence type="predicted"/>
<dbReference type="Gene3D" id="3.20.20.140">
    <property type="entry name" value="Metal-dependent hydrolases"/>
    <property type="match status" value="1"/>
</dbReference>
<dbReference type="NCBIfam" id="NF006702">
    <property type="entry name" value="PRK09248.1"/>
    <property type="match status" value="1"/>
</dbReference>
<organism evidence="2 3">
    <name type="scientific">Anaeroselena agilis</name>
    <dbReference type="NCBI Taxonomy" id="3063788"/>
    <lineage>
        <taxon>Bacteria</taxon>
        <taxon>Bacillati</taxon>
        <taxon>Bacillota</taxon>
        <taxon>Negativicutes</taxon>
        <taxon>Acetonemataceae</taxon>
        <taxon>Anaeroselena</taxon>
    </lineage>
</organism>
<dbReference type="Pfam" id="PF02811">
    <property type="entry name" value="PHP"/>
    <property type="match status" value="1"/>
</dbReference>
<name>A0ABU3P4R2_9FIRM</name>
<dbReference type="EMBL" id="JAUOZS010000002">
    <property type="protein sequence ID" value="MDT8904042.1"/>
    <property type="molecule type" value="Genomic_DNA"/>
</dbReference>
<dbReference type="PANTHER" id="PTHR36928:SF1">
    <property type="entry name" value="PHOSPHATASE YCDX-RELATED"/>
    <property type="match status" value="1"/>
</dbReference>
<dbReference type="PANTHER" id="PTHR36928">
    <property type="entry name" value="PHOSPHATASE YCDX-RELATED"/>
    <property type="match status" value="1"/>
</dbReference>
<dbReference type="InterPro" id="IPR050243">
    <property type="entry name" value="PHP_phosphatase"/>
</dbReference>
<accession>A0ABU3P4R2</accession>
<dbReference type="CDD" id="cd07437">
    <property type="entry name" value="PHP_HisPPase_Ycdx_like"/>
    <property type="match status" value="1"/>
</dbReference>
<dbReference type="SUPFAM" id="SSF89550">
    <property type="entry name" value="PHP domain-like"/>
    <property type="match status" value="1"/>
</dbReference>
<dbReference type="InterPro" id="IPR004013">
    <property type="entry name" value="PHP_dom"/>
</dbReference>
<gene>
    <name evidence="2" type="ORF">Q4T40_22640</name>
</gene>
<feature type="domain" description="Polymerase/histidinol phosphatase N-terminal" evidence="1">
    <location>
        <begin position="5"/>
        <end position="79"/>
    </location>
</feature>
<sequence length="242" mass="26230">MRFVADLHVHTVASGHAYSTVLEVARAAADRGLEMIAVTDHGPAMPGGPHAYHFSNQFCMPESLFGVRVLKGVEANVMDRDGTLDLDEGRLAKMEVVLAGLHTFCAPYGTVAENTAMMVNTIRNPWVDVIVHPGNPEYLIDEEAVVREAAEQGVALEINNSSLTVSRKGSLPHCDHIACLAKEYGCKILMGSDSHFAYSVGDFGAAAEIVARNGIDPANVLNTSVEAITRYLKERRDKRPTK</sequence>
<evidence type="ECO:0000259" key="1">
    <source>
        <dbReference type="SMART" id="SM00481"/>
    </source>
</evidence>
<reference evidence="2 3" key="1">
    <citation type="submission" date="2023-07" db="EMBL/GenBank/DDBJ databases">
        <title>The novel representative of Negativicutes class, Anaeroselena agilis gen. nov. sp. nov.</title>
        <authorList>
            <person name="Prokofeva M.I."/>
            <person name="Elcheninov A.G."/>
            <person name="Klyukina A."/>
            <person name="Kublanov I.V."/>
            <person name="Frolov E.N."/>
            <person name="Podosokorskaya O.A."/>
        </authorList>
    </citation>
    <scope>NUCLEOTIDE SEQUENCE [LARGE SCALE GENOMIC DNA]</scope>
    <source>
        <strain evidence="2 3">4137-cl</strain>
    </source>
</reference>
<dbReference type="InterPro" id="IPR003141">
    <property type="entry name" value="Pol/His_phosphatase_N"/>
</dbReference>
<evidence type="ECO:0000313" key="3">
    <source>
        <dbReference type="Proteomes" id="UP001254848"/>
    </source>
</evidence>
<evidence type="ECO:0000313" key="2">
    <source>
        <dbReference type="EMBL" id="MDT8904042.1"/>
    </source>
</evidence>
<protein>
    <submittedName>
        <fullName evidence="2">Phosphatase</fullName>
    </submittedName>
</protein>
<dbReference type="SMART" id="SM00481">
    <property type="entry name" value="POLIIIAc"/>
    <property type="match status" value="1"/>
</dbReference>
<dbReference type="RefSeq" id="WP_413782603.1">
    <property type="nucleotide sequence ID" value="NZ_JAUOZS010000002.1"/>
</dbReference>
<dbReference type="InterPro" id="IPR016195">
    <property type="entry name" value="Pol/histidinol_Pase-like"/>
</dbReference>
<keyword evidence="3" id="KW-1185">Reference proteome</keyword>